<dbReference type="InterPro" id="IPR009253">
    <property type="entry name" value="DUF905"/>
</dbReference>
<protein>
    <recommendedName>
        <fullName evidence="2">DUF905 domain-containing protein</fullName>
    </recommendedName>
</protein>
<evidence type="ECO:0000313" key="1">
    <source>
        <dbReference type="EMBL" id="VYU21400.1"/>
    </source>
</evidence>
<accession>A0A6N3CXI2</accession>
<dbReference type="Pfam" id="PF06006">
    <property type="entry name" value="DUF905"/>
    <property type="match status" value="1"/>
</dbReference>
<dbReference type="AlphaFoldDB" id="A0A6N3CXI2"/>
<proteinExistence type="predicted"/>
<dbReference type="EMBL" id="CACRTZ010000009">
    <property type="protein sequence ID" value="VYU21400.1"/>
    <property type="molecule type" value="Genomic_DNA"/>
</dbReference>
<gene>
    <name evidence="1" type="ORF">EMLFYP7_01700</name>
</gene>
<reference evidence="1" key="1">
    <citation type="submission" date="2019-11" db="EMBL/GenBank/DDBJ databases">
        <authorList>
            <person name="Feng L."/>
        </authorList>
    </citation>
    <scope>NUCLEOTIDE SEQUENCE</scope>
    <source>
        <strain evidence="1">EMassiliensisLFYP7</strain>
    </source>
</reference>
<name>A0A6N3CXI2_9ENTR</name>
<sequence length="89" mass="10155">MHTQNVNVKVAGEETAGRWGENPVITAKHLIRQGGDLPDGVTLFCACVSRHGDIQVEIRKHGSLVWRAWSFEPEFLPDLERNLRDVRHR</sequence>
<dbReference type="RefSeq" id="WP_156565813.1">
    <property type="nucleotide sequence ID" value="NZ_CACRTZ010000009.1"/>
</dbReference>
<organism evidence="1">
    <name type="scientific">Phytobacter massiliensis</name>
    <dbReference type="NCBI Taxonomy" id="1485952"/>
    <lineage>
        <taxon>Bacteria</taxon>
        <taxon>Pseudomonadati</taxon>
        <taxon>Pseudomonadota</taxon>
        <taxon>Gammaproteobacteria</taxon>
        <taxon>Enterobacterales</taxon>
        <taxon>Enterobacteriaceae</taxon>
        <taxon>Phytobacter</taxon>
    </lineage>
</organism>
<evidence type="ECO:0008006" key="2">
    <source>
        <dbReference type="Google" id="ProtNLM"/>
    </source>
</evidence>